<feature type="binding site" evidence="7">
    <location>
        <position position="20"/>
    </location>
    <ligand>
        <name>3-phosphoshikimate</name>
        <dbReference type="ChEBI" id="CHEBI:145989"/>
    </ligand>
</feature>
<dbReference type="GO" id="GO:0005737">
    <property type="term" value="C:cytoplasm"/>
    <property type="evidence" value="ECO:0007669"/>
    <property type="project" value="UniProtKB-SubCell"/>
</dbReference>
<reference evidence="9 10" key="1">
    <citation type="submission" date="2023-06" db="EMBL/GenBank/DDBJ databases">
        <title>Genome sequence of Methancorpusculaceae sp. Cs1.</title>
        <authorList>
            <person name="Protasov E."/>
            <person name="Platt K."/>
            <person name="Poehlein A."/>
            <person name="Daniel R."/>
            <person name="Brune A."/>
        </authorList>
    </citation>
    <scope>NUCLEOTIDE SEQUENCE [LARGE SCALE GENOMIC DNA]</scope>
    <source>
        <strain evidence="9 10">Cs1</strain>
    </source>
</reference>
<evidence type="ECO:0000256" key="5">
    <source>
        <dbReference type="ARBA" id="ARBA00023141"/>
    </source>
</evidence>
<feature type="binding site" evidence="7">
    <location>
        <position position="162"/>
    </location>
    <ligand>
        <name>3-phosphoshikimate</name>
        <dbReference type="ChEBI" id="CHEBI:145989"/>
    </ligand>
</feature>
<proteinExistence type="inferred from homology"/>
<feature type="binding site" evidence="7">
    <location>
        <position position="304"/>
    </location>
    <ligand>
        <name>3-phosphoshikimate</name>
        <dbReference type="ChEBI" id="CHEBI:145989"/>
    </ligand>
</feature>
<dbReference type="GO" id="GO:0009423">
    <property type="term" value="P:chorismate biosynthetic process"/>
    <property type="evidence" value="ECO:0007669"/>
    <property type="project" value="UniProtKB-UniRule"/>
</dbReference>
<evidence type="ECO:0000256" key="2">
    <source>
        <dbReference type="ARBA" id="ARBA00009948"/>
    </source>
</evidence>
<dbReference type="InterPro" id="IPR023193">
    <property type="entry name" value="EPSP_synthase_CS"/>
</dbReference>
<evidence type="ECO:0000256" key="7">
    <source>
        <dbReference type="HAMAP-Rule" id="MF_00210"/>
    </source>
</evidence>
<comment type="similarity">
    <text evidence="2 7">Belongs to the EPSP synthase family.</text>
</comment>
<dbReference type="AlphaFoldDB" id="A0AAE4SBU1"/>
<feature type="binding site" evidence="7">
    <location>
        <position position="335"/>
    </location>
    <ligand>
        <name>phosphoenolpyruvate</name>
        <dbReference type="ChEBI" id="CHEBI:58702"/>
    </ligand>
</feature>
<comment type="function">
    <text evidence="7">Catalyzes the transfer of the enolpyruvyl moiety of phosphoenolpyruvate (PEP) to the 5-hydroxyl of shikimate-3-phosphate (S3P) to produce enolpyruvyl shikimate-3-phosphate and inorganic phosphate.</text>
</comment>
<dbReference type="RefSeq" id="WP_338096611.1">
    <property type="nucleotide sequence ID" value="NZ_JAWDKB010000006.1"/>
</dbReference>
<dbReference type="EMBL" id="JAWDKB010000006">
    <property type="protein sequence ID" value="MDV0444107.1"/>
    <property type="molecule type" value="Genomic_DNA"/>
</dbReference>
<feature type="binding site" evidence="7">
    <location>
        <position position="377"/>
    </location>
    <ligand>
        <name>phosphoenolpyruvate</name>
        <dbReference type="ChEBI" id="CHEBI:58702"/>
    </ligand>
</feature>
<feature type="binding site" evidence="7">
    <location>
        <position position="164"/>
    </location>
    <ligand>
        <name>phosphoenolpyruvate</name>
        <dbReference type="ChEBI" id="CHEBI:58702"/>
    </ligand>
</feature>
<comment type="pathway">
    <text evidence="1">Metabolic intermediate biosynthesis; chorismate biosynthesis; chorismate from D-erythrose 4-phosphate and phosphoenolpyruvate: step 6/7.</text>
</comment>
<feature type="binding site" evidence="7">
    <location>
        <position position="20"/>
    </location>
    <ligand>
        <name>phosphoenolpyruvate</name>
        <dbReference type="ChEBI" id="CHEBI:58702"/>
    </ligand>
</feature>
<evidence type="ECO:0000259" key="8">
    <source>
        <dbReference type="Pfam" id="PF00275"/>
    </source>
</evidence>
<evidence type="ECO:0000313" key="9">
    <source>
        <dbReference type="EMBL" id="MDV0444107.1"/>
    </source>
</evidence>
<feature type="binding site" evidence="7">
    <location>
        <position position="25"/>
    </location>
    <ligand>
        <name>3-phosphoshikimate</name>
        <dbReference type="ChEBI" id="CHEBI:145989"/>
    </ligand>
</feature>
<dbReference type="PROSITE" id="PS00104">
    <property type="entry name" value="EPSP_SYNTHASE_1"/>
    <property type="match status" value="1"/>
</dbReference>
<dbReference type="NCBIfam" id="TIGR01356">
    <property type="entry name" value="aroA"/>
    <property type="match status" value="1"/>
</dbReference>
<organism evidence="9 10">
    <name type="scientific">Methanorbis rubei</name>
    <dbReference type="NCBI Taxonomy" id="3028300"/>
    <lineage>
        <taxon>Archaea</taxon>
        <taxon>Methanobacteriati</taxon>
        <taxon>Methanobacteriota</taxon>
        <taxon>Stenosarchaea group</taxon>
        <taxon>Methanomicrobia</taxon>
        <taxon>Methanomicrobiales</taxon>
        <taxon>Methanocorpusculaceae</taxon>
        <taxon>Methanorbis</taxon>
    </lineage>
</organism>
<feature type="active site" description="Proton acceptor" evidence="7">
    <location>
        <position position="304"/>
    </location>
</feature>
<comment type="caution">
    <text evidence="9">The sequence shown here is derived from an EMBL/GenBank/DDBJ whole genome shotgun (WGS) entry which is preliminary data.</text>
</comment>
<dbReference type="GO" id="GO:0003866">
    <property type="term" value="F:3-phosphoshikimate 1-carboxyvinyltransferase activity"/>
    <property type="evidence" value="ECO:0007669"/>
    <property type="project" value="UniProtKB-UniRule"/>
</dbReference>
<evidence type="ECO:0000256" key="6">
    <source>
        <dbReference type="ARBA" id="ARBA00044633"/>
    </source>
</evidence>
<feature type="binding site" evidence="7">
    <location>
        <position position="91"/>
    </location>
    <ligand>
        <name>phosphoenolpyruvate</name>
        <dbReference type="ChEBI" id="CHEBI:58702"/>
    </ligand>
</feature>
<feature type="binding site" evidence="7">
    <location>
        <position position="163"/>
    </location>
    <ligand>
        <name>3-phosphoshikimate</name>
        <dbReference type="ChEBI" id="CHEBI:145989"/>
    </ligand>
</feature>
<dbReference type="EC" id="2.5.1.19" evidence="7"/>
<name>A0AAE4SBU1_9EURY</name>
<keyword evidence="4 7" id="KW-0808">Transferase</keyword>
<dbReference type="GO" id="GO:0009073">
    <property type="term" value="P:aromatic amino acid family biosynthetic process"/>
    <property type="evidence" value="ECO:0007669"/>
    <property type="project" value="UniProtKB-KW"/>
</dbReference>
<evidence type="ECO:0000256" key="3">
    <source>
        <dbReference type="ARBA" id="ARBA00022605"/>
    </source>
</evidence>
<dbReference type="PANTHER" id="PTHR21090">
    <property type="entry name" value="AROM/DEHYDROQUINATE SYNTHASE"/>
    <property type="match status" value="1"/>
</dbReference>
<dbReference type="InterPro" id="IPR013792">
    <property type="entry name" value="RNA3'P_cycl/enolpyr_Trfase_a/b"/>
</dbReference>
<feature type="binding site" evidence="7">
    <location>
        <position position="21"/>
    </location>
    <ligand>
        <name>3-phosphoshikimate</name>
        <dbReference type="ChEBI" id="CHEBI:145989"/>
    </ligand>
</feature>
<comment type="catalytic activity">
    <reaction evidence="6">
        <text>3-phosphoshikimate + phosphoenolpyruvate = 5-O-(1-carboxyvinyl)-3-phosphoshikimate + phosphate</text>
        <dbReference type="Rhea" id="RHEA:21256"/>
        <dbReference type="ChEBI" id="CHEBI:43474"/>
        <dbReference type="ChEBI" id="CHEBI:57701"/>
        <dbReference type="ChEBI" id="CHEBI:58702"/>
        <dbReference type="ChEBI" id="CHEBI:145989"/>
        <dbReference type="EC" id="2.5.1.19"/>
    </reaction>
    <physiologicalReaction direction="left-to-right" evidence="6">
        <dbReference type="Rhea" id="RHEA:21257"/>
    </physiologicalReaction>
</comment>
<dbReference type="SUPFAM" id="SSF55205">
    <property type="entry name" value="EPT/RTPC-like"/>
    <property type="match status" value="1"/>
</dbReference>
<dbReference type="InterPro" id="IPR006264">
    <property type="entry name" value="EPSP_synthase"/>
</dbReference>
<keyword evidence="10" id="KW-1185">Reference proteome</keyword>
<sequence>MKLIVSHSQLRGITAAPPSKSHTHRAFILAALADGTSVVSSPLFGEDTNATLDAVEALGAEVSRTPENDTVTIRGGKLRPSAKIIDCKNSGTSIRILAGVAAQLAGTTSLTGDASLCSRPMKPLLDAFTELGVTVTSRDGCAPFSVTGPVSGAAVHIRGDISSQFISALLIGAPLSKNELSVHLTTLLTSRPYVEMTIAAMKEHGVSVVTTEDGFFVPKNQKYSPADARVGGDYSSAAFLFAAGALTGDVIVTNLYPKDPQGDKMFIDLLESLGAGVNRTSSGEVRVTKGPMHGADVNLADAPDLFPIAAVLATQCEGTTRLFGAAHLRFKESDRIKSTAMFLQSMGADITETEDGCIVNGPCALSGTNVTTFGDHRIMMAAAVAGLIADGDTVIDDAECCAVSYPNFVAAMQALGAHMRFA</sequence>
<gene>
    <name evidence="7 9" type="primary">aroA</name>
    <name evidence="9" type="ORF">McpCs1_15030</name>
</gene>
<dbReference type="PIRSF" id="PIRSF000505">
    <property type="entry name" value="EPSPS"/>
    <property type="match status" value="1"/>
</dbReference>
<dbReference type="InterPro" id="IPR001986">
    <property type="entry name" value="Enolpyruvate_Tfrase_dom"/>
</dbReference>
<dbReference type="Gene3D" id="3.65.10.10">
    <property type="entry name" value="Enolpyruvate transferase domain"/>
    <property type="match status" value="2"/>
</dbReference>
<keyword evidence="7" id="KW-0963">Cytoplasm</keyword>
<dbReference type="HAMAP" id="MF_00210">
    <property type="entry name" value="EPSP_synth"/>
    <property type="match status" value="1"/>
</dbReference>
<keyword evidence="5 7" id="KW-0057">Aromatic amino acid biosynthesis</keyword>
<comment type="subcellular location">
    <subcellularLocation>
        <location evidence="7">Cytoplasm</location>
    </subcellularLocation>
</comment>
<keyword evidence="3 7" id="KW-0028">Amino-acid biosynthesis</keyword>
<dbReference type="Pfam" id="PF00275">
    <property type="entry name" value="EPSP_synthase"/>
    <property type="match status" value="1"/>
</dbReference>
<comment type="subunit">
    <text evidence="7">Monomer.</text>
</comment>
<feature type="binding site" evidence="7">
    <location>
        <position position="164"/>
    </location>
    <ligand>
        <name>3-phosphoshikimate</name>
        <dbReference type="ChEBI" id="CHEBI:145989"/>
    </ligand>
</feature>
<feature type="binding site" evidence="7">
    <location>
        <position position="119"/>
    </location>
    <ligand>
        <name>phosphoenolpyruvate</name>
        <dbReference type="ChEBI" id="CHEBI:58702"/>
    </ligand>
</feature>
<protein>
    <recommendedName>
        <fullName evidence="7">3-phosphoshikimate 1-carboxyvinyltransferase</fullName>
        <ecNumber evidence="7">2.5.1.19</ecNumber>
    </recommendedName>
    <alternativeName>
        <fullName evidence="7">5-enolpyruvylshikimate-3-phosphate synthase</fullName>
        <shortName evidence="7">EPSP synthase</shortName>
        <shortName evidence="7">EPSPS</shortName>
    </alternativeName>
</protein>
<feature type="binding site" evidence="7">
    <location>
        <position position="331"/>
    </location>
    <ligand>
        <name>3-phosphoshikimate</name>
        <dbReference type="ChEBI" id="CHEBI:145989"/>
    </ligand>
</feature>
<dbReference type="PROSITE" id="PS00885">
    <property type="entry name" value="EPSP_SYNTHASE_2"/>
    <property type="match status" value="1"/>
</dbReference>
<dbReference type="Proteomes" id="UP001283212">
    <property type="component" value="Unassembled WGS sequence"/>
</dbReference>
<feature type="binding site" evidence="7">
    <location>
        <position position="190"/>
    </location>
    <ligand>
        <name>3-phosphoshikimate</name>
        <dbReference type="ChEBI" id="CHEBI:145989"/>
    </ligand>
</feature>
<dbReference type="CDD" id="cd01556">
    <property type="entry name" value="EPSP_synthase"/>
    <property type="match status" value="1"/>
</dbReference>
<evidence type="ECO:0000256" key="1">
    <source>
        <dbReference type="ARBA" id="ARBA00004811"/>
    </source>
</evidence>
<feature type="domain" description="Enolpyruvate transferase" evidence="8">
    <location>
        <begin position="8"/>
        <end position="410"/>
    </location>
</feature>
<dbReference type="GO" id="GO:0008652">
    <property type="term" value="P:amino acid biosynthetic process"/>
    <property type="evidence" value="ECO:0007669"/>
    <property type="project" value="UniProtKB-KW"/>
</dbReference>
<dbReference type="InterPro" id="IPR036968">
    <property type="entry name" value="Enolpyruvate_Tfrase_sf"/>
</dbReference>
<evidence type="ECO:0000313" key="10">
    <source>
        <dbReference type="Proteomes" id="UP001283212"/>
    </source>
</evidence>
<evidence type="ECO:0000256" key="4">
    <source>
        <dbReference type="ARBA" id="ARBA00022679"/>
    </source>
</evidence>
<comment type="caution">
    <text evidence="7">Lacks conserved residue(s) required for the propagation of feature annotation.</text>
</comment>
<dbReference type="PANTHER" id="PTHR21090:SF5">
    <property type="entry name" value="PENTAFUNCTIONAL AROM POLYPEPTIDE"/>
    <property type="match status" value="1"/>
</dbReference>
<accession>A0AAE4SBU1</accession>